<dbReference type="PANTHER" id="PTHR21256:SF2">
    <property type="entry name" value="HISTIDINE BIOSYNTHESIS TRIFUNCTIONAL PROTEIN"/>
    <property type="match status" value="1"/>
</dbReference>
<keyword evidence="7 11" id="KW-0862">Zinc</keyword>
<dbReference type="InterPro" id="IPR012131">
    <property type="entry name" value="Hstdl_DH"/>
</dbReference>
<dbReference type="Pfam" id="PF00815">
    <property type="entry name" value="Histidinol_dh"/>
    <property type="match status" value="1"/>
</dbReference>
<evidence type="ECO:0000256" key="3">
    <source>
        <dbReference type="ARBA" id="ARBA00010178"/>
    </source>
</evidence>
<feature type="binding site" evidence="11 15">
    <location>
        <position position="359"/>
    </location>
    <ligand>
        <name>substrate</name>
    </ligand>
</feature>
<keyword evidence="19" id="KW-1185">Reference proteome</keyword>
<feature type="binding site" evidence="11 15">
    <location>
        <position position="256"/>
    </location>
    <ligand>
        <name>substrate</name>
    </ligand>
</feature>
<evidence type="ECO:0000256" key="10">
    <source>
        <dbReference type="ARBA" id="ARBA00049489"/>
    </source>
</evidence>
<evidence type="ECO:0000256" key="13">
    <source>
        <dbReference type="PIRSR" id="PIRSR000099-1"/>
    </source>
</evidence>
<feature type="binding site" evidence="11 14">
    <location>
        <position position="128"/>
    </location>
    <ligand>
        <name>NAD(+)</name>
        <dbReference type="ChEBI" id="CHEBI:57540"/>
    </ligand>
</feature>
<evidence type="ECO:0000256" key="2">
    <source>
        <dbReference type="ARBA" id="ARBA00004940"/>
    </source>
</evidence>
<feature type="binding site" evidence="11 14">
    <location>
        <position position="188"/>
    </location>
    <ligand>
        <name>NAD(+)</name>
        <dbReference type="ChEBI" id="CHEBI:57540"/>
    </ligand>
</feature>
<evidence type="ECO:0000256" key="4">
    <source>
        <dbReference type="ARBA" id="ARBA00012965"/>
    </source>
</evidence>
<keyword evidence="8 11" id="KW-0560">Oxidoreductase</keyword>
<comment type="pathway">
    <text evidence="2 11 12">Amino-acid biosynthesis; L-histidine biosynthesis; L-histidine from 5-phospho-alpha-D-ribose 1-diphosphate: step 9/9.</text>
</comment>
<dbReference type="PRINTS" id="PR00083">
    <property type="entry name" value="HOLDHDRGNASE"/>
</dbReference>
<dbReference type="UniPathway" id="UPA00031">
    <property type="reaction ID" value="UER00014"/>
</dbReference>
<dbReference type="PANTHER" id="PTHR21256">
    <property type="entry name" value="HISTIDINOL DEHYDROGENASE HDH"/>
    <property type="match status" value="1"/>
</dbReference>
<keyword evidence="6 11" id="KW-0479">Metal-binding</keyword>
<dbReference type="Gene3D" id="1.20.5.1300">
    <property type="match status" value="1"/>
</dbReference>
<dbReference type="FunFam" id="3.40.50.1980:FF:000001">
    <property type="entry name" value="Histidinol dehydrogenase"/>
    <property type="match status" value="1"/>
</dbReference>
<feature type="binding site" evidence="11 15">
    <location>
        <position position="234"/>
    </location>
    <ligand>
        <name>substrate</name>
    </ligand>
</feature>
<dbReference type="OrthoDB" id="36308at2157"/>
<dbReference type="InterPro" id="IPR022695">
    <property type="entry name" value="Histidinol_DH_monofunct"/>
</dbReference>
<dbReference type="PIRSF" id="PIRSF000099">
    <property type="entry name" value="Histidinol_dh"/>
    <property type="match status" value="1"/>
</dbReference>
<gene>
    <name evidence="11" type="primary">hisD</name>
    <name evidence="18" type="ORF">SAMN04488124_2738</name>
</gene>
<feature type="active site" description="Proton acceptor" evidence="11 13">
    <location>
        <position position="326"/>
    </location>
</feature>
<protein>
    <recommendedName>
        <fullName evidence="5 11">Histidinol dehydrogenase</fullName>
        <shortName evidence="11 12">HDH</shortName>
        <ecNumber evidence="4 11">1.1.1.23</ecNumber>
    </recommendedName>
</protein>
<dbReference type="GO" id="GO:0004399">
    <property type="term" value="F:histidinol dehydrogenase activity"/>
    <property type="evidence" value="ECO:0007669"/>
    <property type="project" value="UniProtKB-UniRule"/>
</dbReference>
<feature type="binding site" evidence="11 15">
    <location>
        <position position="418"/>
    </location>
    <ligand>
        <name>substrate</name>
    </ligand>
</feature>
<evidence type="ECO:0000256" key="5">
    <source>
        <dbReference type="ARBA" id="ARBA00016531"/>
    </source>
</evidence>
<sequence length="430" mass="45695">MQLDVRDVAELSPDERRAFFERDAGVAEVRSDVRDIVSRVHEEGDVAVRNFCREFDGVEVGNIDVTDDAERAYEKVDDDVIAAIEAAAENVREFHERQLPEDWREEFGGPGTRELGRRFRPLERVGVYAPGGTAAYPSSVLMGVVPAKVAGVEHVAVATPPADPMNPITLAAAHVAGADRIYSVGGAQGIAALAYGTETVKAVQKVVGPGNKWVTAAKAEVRGDVDIDFLAGPSEVLVVADETAEPEYVAADLVAQAEHDPNASVVAVTDDAETAAAVVDAVERQVEGRERADTVRDAFENDASGVLLARSMSEAVLFAEEYAAEHLSIQADDDEALLDRISNAGSVFLGPHTPVAAGDYASGTNHVLPTSGGAKRYGGLSVETFLRSSTVQRLDESALSDLSDTITTLAEAEGLEAHAESVRARFADDE</sequence>
<dbReference type="HAMAP" id="MF_01024">
    <property type="entry name" value="HisD"/>
    <property type="match status" value="1"/>
</dbReference>
<dbReference type="NCBIfam" id="TIGR00069">
    <property type="entry name" value="hisD"/>
    <property type="match status" value="1"/>
</dbReference>
<dbReference type="GO" id="GO:0005737">
    <property type="term" value="C:cytoplasm"/>
    <property type="evidence" value="ECO:0007669"/>
    <property type="project" value="TreeGrafter"/>
</dbReference>
<dbReference type="InterPro" id="IPR001692">
    <property type="entry name" value="Histidinol_DH_CS"/>
</dbReference>
<dbReference type="InterPro" id="IPR016161">
    <property type="entry name" value="Ald_DH/histidinol_DH"/>
</dbReference>
<dbReference type="GO" id="GO:0051287">
    <property type="term" value="F:NAD binding"/>
    <property type="evidence" value="ECO:0007669"/>
    <property type="project" value="InterPro"/>
</dbReference>
<organism evidence="18 19">
    <name type="scientific">Halogeometricum limi</name>
    <dbReference type="NCBI Taxonomy" id="555875"/>
    <lineage>
        <taxon>Archaea</taxon>
        <taxon>Methanobacteriati</taxon>
        <taxon>Methanobacteriota</taxon>
        <taxon>Stenosarchaea group</taxon>
        <taxon>Halobacteria</taxon>
        <taxon>Halobacteriales</taxon>
        <taxon>Haloferacaceae</taxon>
        <taxon>Halogeometricum</taxon>
    </lineage>
</organism>
<feature type="binding site" evidence="11 16">
    <location>
        <position position="259"/>
    </location>
    <ligand>
        <name>Zn(2+)</name>
        <dbReference type="ChEBI" id="CHEBI:29105"/>
    </ligand>
</feature>
<evidence type="ECO:0000256" key="6">
    <source>
        <dbReference type="ARBA" id="ARBA00022723"/>
    </source>
</evidence>
<evidence type="ECO:0000256" key="15">
    <source>
        <dbReference type="PIRSR" id="PIRSR000099-3"/>
    </source>
</evidence>
<keyword evidence="9 11" id="KW-0368">Histidine biosynthesis</keyword>
<dbReference type="FunFam" id="3.40.50.1980:FF:000026">
    <property type="entry name" value="Histidinol dehydrogenase"/>
    <property type="match status" value="1"/>
</dbReference>
<dbReference type="RefSeq" id="WP_089881926.1">
    <property type="nucleotide sequence ID" value="NZ_FOYS01000004.1"/>
</dbReference>
<feature type="binding site" evidence="11 16">
    <location>
        <position position="256"/>
    </location>
    <ligand>
        <name>Zn(2+)</name>
        <dbReference type="ChEBI" id="CHEBI:29105"/>
    </ligand>
</feature>
<dbReference type="CDD" id="cd06572">
    <property type="entry name" value="Histidinol_dh"/>
    <property type="match status" value="1"/>
</dbReference>
<evidence type="ECO:0000256" key="1">
    <source>
        <dbReference type="ARBA" id="ARBA00003850"/>
    </source>
</evidence>
<keyword evidence="11 12" id="KW-0520">NAD</keyword>
<evidence type="ECO:0000256" key="17">
    <source>
        <dbReference type="RuleBase" id="RU004175"/>
    </source>
</evidence>
<comment type="function">
    <text evidence="1 11 12">Catalyzes the sequential NAD-dependent oxidations of L-histidinol to L-histidinaldehyde and then to L-histidine.</text>
</comment>
<feature type="binding site" evidence="11 15">
    <location>
        <position position="259"/>
    </location>
    <ligand>
        <name>substrate</name>
    </ligand>
</feature>
<evidence type="ECO:0000313" key="18">
    <source>
        <dbReference type="EMBL" id="SFR60977.1"/>
    </source>
</evidence>
<feature type="active site" description="Proton acceptor" evidence="11 13">
    <location>
        <position position="325"/>
    </location>
</feature>
<feature type="binding site" evidence="11 15">
    <location>
        <position position="326"/>
    </location>
    <ligand>
        <name>substrate</name>
    </ligand>
</feature>
<comment type="similarity">
    <text evidence="3 11 12 17">Belongs to the histidinol dehydrogenase family.</text>
</comment>
<evidence type="ECO:0000256" key="12">
    <source>
        <dbReference type="PIRNR" id="PIRNR000099"/>
    </source>
</evidence>
<dbReference type="Gene3D" id="3.40.50.1980">
    <property type="entry name" value="Nitrogenase molybdenum iron protein domain"/>
    <property type="match status" value="2"/>
</dbReference>
<feature type="binding site" evidence="11 14">
    <location>
        <position position="211"/>
    </location>
    <ligand>
        <name>NAD(+)</name>
        <dbReference type="ChEBI" id="CHEBI:57540"/>
    </ligand>
</feature>
<feature type="binding site" evidence="11 16">
    <location>
        <position position="418"/>
    </location>
    <ligand>
        <name>Zn(2+)</name>
        <dbReference type="ChEBI" id="CHEBI:29105"/>
    </ligand>
</feature>
<reference evidence="19" key="1">
    <citation type="submission" date="2016-10" db="EMBL/GenBank/DDBJ databases">
        <authorList>
            <person name="Varghese N."/>
            <person name="Submissions S."/>
        </authorList>
    </citation>
    <scope>NUCLEOTIDE SEQUENCE [LARGE SCALE GENOMIC DNA]</scope>
    <source>
        <strain evidence="19">CGMCC 1.8711</strain>
    </source>
</reference>
<feature type="binding site" evidence="11 16">
    <location>
        <position position="359"/>
    </location>
    <ligand>
        <name>Zn(2+)</name>
        <dbReference type="ChEBI" id="CHEBI:29105"/>
    </ligand>
</feature>
<evidence type="ECO:0000256" key="9">
    <source>
        <dbReference type="ARBA" id="ARBA00023102"/>
    </source>
</evidence>
<feature type="binding site" evidence="11 15">
    <location>
        <position position="413"/>
    </location>
    <ligand>
        <name>substrate</name>
    </ligand>
</feature>
<dbReference type="STRING" id="555875.SAMN04488124_2738"/>
<evidence type="ECO:0000256" key="11">
    <source>
        <dbReference type="HAMAP-Rule" id="MF_01024"/>
    </source>
</evidence>
<comment type="catalytic activity">
    <reaction evidence="10 11 12">
        <text>L-histidinol + 2 NAD(+) + H2O = L-histidine + 2 NADH + 3 H(+)</text>
        <dbReference type="Rhea" id="RHEA:20641"/>
        <dbReference type="ChEBI" id="CHEBI:15377"/>
        <dbReference type="ChEBI" id="CHEBI:15378"/>
        <dbReference type="ChEBI" id="CHEBI:57540"/>
        <dbReference type="ChEBI" id="CHEBI:57595"/>
        <dbReference type="ChEBI" id="CHEBI:57699"/>
        <dbReference type="ChEBI" id="CHEBI:57945"/>
        <dbReference type="EC" id="1.1.1.23"/>
    </reaction>
</comment>
<dbReference type="EMBL" id="FOYS01000004">
    <property type="protein sequence ID" value="SFR60977.1"/>
    <property type="molecule type" value="Genomic_DNA"/>
</dbReference>
<dbReference type="GO" id="GO:0008270">
    <property type="term" value="F:zinc ion binding"/>
    <property type="evidence" value="ECO:0007669"/>
    <property type="project" value="UniProtKB-UniRule"/>
</dbReference>
<dbReference type="SUPFAM" id="SSF53720">
    <property type="entry name" value="ALDH-like"/>
    <property type="match status" value="1"/>
</dbReference>
<evidence type="ECO:0000256" key="7">
    <source>
        <dbReference type="ARBA" id="ARBA00022833"/>
    </source>
</evidence>
<keyword evidence="11 12" id="KW-0028">Amino-acid biosynthesis</keyword>
<dbReference type="AlphaFoldDB" id="A0A1I6I2R5"/>
<evidence type="ECO:0000256" key="16">
    <source>
        <dbReference type="PIRSR" id="PIRSR000099-4"/>
    </source>
</evidence>
<evidence type="ECO:0000256" key="14">
    <source>
        <dbReference type="PIRSR" id="PIRSR000099-2"/>
    </source>
</evidence>
<dbReference type="EC" id="1.1.1.23" evidence="4 11"/>
<accession>A0A1I6I2R5</accession>
<name>A0A1I6I2R5_9EURY</name>
<comment type="cofactor">
    <cofactor evidence="11 16">
        <name>Zn(2+)</name>
        <dbReference type="ChEBI" id="CHEBI:29105"/>
    </cofactor>
    <text evidence="11 16">Binds 1 zinc ion per subunit.</text>
</comment>
<dbReference type="PROSITE" id="PS00611">
    <property type="entry name" value="HISOL_DEHYDROGENASE"/>
    <property type="match status" value="1"/>
</dbReference>
<dbReference type="Proteomes" id="UP000243250">
    <property type="component" value="Unassembled WGS sequence"/>
</dbReference>
<dbReference type="GO" id="GO:0000105">
    <property type="term" value="P:L-histidine biosynthetic process"/>
    <property type="evidence" value="ECO:0007669"/>
    <property type="project" value="UniProtKB-UniRule"/>
</dbReference>
<proteinExistence type="inferred from homology"/>
<evidence type="ECO:0000313" key="19">
    <source>
        <dbReference type="Proteomes" id="UP000243250"/>
    </source>
</evidence>
<evidence type="ECO:0000256" key="8">
    <source>
        <dbReference type="ARBA" id="ARBA00023002"/>
    </source>
</evidence>